<dbReference type="InterPro" id="IPR050550">
    <property type="entry name" value="SEC23_SEC24_subfamily"/>
</dbReference>
<proteinExistence type="predicted"/>
<dbReference type="Gene3D" id="3.40.20.10">
    <property type="entry name" value="Severin"/>
    <property type="match status" value="1"/>
</dbReference>
<dbReference type="AlphaFoldDB" id="S7MTQ0"/>
<dbReference type="Proteomes" id="UP000052978">
    <property type="component" value="Unassembled WGS sequence"/>
</dbReference>
<dbReference type="GO" id="GO:0008270">
    <property type="term" value="F:zinc ion binding"/>
    <property type="evidence" value="ECO:0007669"/>
    <property type="project" value="TreeGrafter"/>
</dbReference>
<evidence type="ECO:0000313" key="1">
    <source>
        <dbReference type="EMBL" id="EPQ06705.1"/>
    </source>
</evidence>
<keyword evidence="2" id="KW-1185">Reference proteome</keyword>
<evidence type="ECO:0000313" key="2">
    <source>
        <dbReference type="Proteomes" id="UP000052978"/>
    </source>
</evidence>
<dbReference type="SUPFAM" id="SSF82754">
    <property type="entry name" value="C-terminal, gelsolin-like domain of Sec23/24"/>
    <property type="match status" value="1"/>
</dbReference>
<dbReference type="GO" id="GO:0000149">
    <property type="term" value="F:SNARE binding"/>
    <property type="evidence" value="ECO:0007669"/>
    <property type="project" value="TreeGrafter"/>
</dbReference>
<organism evidence="1 2">
    <name type="scientific">Myotis brandtii</name>
    <name type="common">Brandt's bat</name>
    <dbReference type="NCBI Taxonomy" id="109478"/>
    <lineage>
        <taxon>Eukaryota</taxon>
        <taxon>Metazoa</taxon>
        <taxon>Chordata</taxon>
        <taxon>Craniata</taxon>
        <taxon>Vertebrata</taxon>
        <taxon>Euteleostomi</taxon>
        <taxon>Mammalia</taxon>
        <taxon>Eutheria</taxon>
        <taxon>Laurasiatheria</taxon>
        <taxon>Chiroptera</taxon>
        <taxon>Yangochiroptera</taxon>
        <taxon>Vespertilionidae</taxon>
        <taxon>Myotis</taxon>
    </lineage>
</organism>
<gene>
    <name evidence="1" type="ORF">D623_10003096</name>
</gene>
<reference evidence="1 2" key="1">
    <citation type="journal article" date="2013" name="Nat. Commun.">
        <title>Genome analysis reveals insights into physiology and longevity of the Brandt's bat Myotis brandtii.</title>
        <authorList>
            <person name="Seim I."/>
            <person name="Fang X."/>
            <person name="Xiong Z."/>
            <person name="Lobanov A.V."/>
            <person name="Huang Z."/>
            <person name="Ma S."/>
            <person name="Feng Y."/>
            <person name="Turanov A.A."/>
            <person name="Zhu Y."/>
            <person name="Lenz T.L."/>
            <person name="Gerashchenko M.V."/>
            <person name="Fan D."/>
            <person name="Hee Yim S."/>
            <person name="Yao X."/>
            <person name="Jordan D."/>
            <person name="Xiong Y."/>
            <person name="Ma Y."/>
            <person name="Lyapunov A.N."/>
            <person name="Chen G."/>
            <person name="Kulakova O.I."/>
            <person name="Sun Y."/>
            <person name="Lee S.G."/>
            <person name="Bronson R.T."/>
            <person name="Moskalev A.A."/>
            <person name="Sunyaev S.R."/>
            <person name="Zhang G."/>
            <person name="Krogh A."/>
            <person name="Wang J."/>
            <person name="Gladyshev V.N."/>
        </authorList>
    </citation>
    <scope>NUCLEOTIDE SEQUENCE [LARGE SCALE GENOMIC DNA]</scope>
</reference>
<dbReference type="InterPro" id="IPR036180">
    <property type="entry name" value="Gelsolin-like_dom_sf"/>
</dbReference>
<dbReference type="GO" id="GO:0030127">
    <property type="term" value="C:COPII vesicle coat"/>
    <property type="evidence" value="ECO:0007669"/>
    <property type="project" value="TreeGrafter"/>
</dbReference>
<dbReference type="EMBL" id="KE162043">
    <property type="protein sequence ID" value="EPQ06705.1"/>
    <property type="molecule type" value="Genomic_DNA"/>
</dbReference>
<dbReference type="PANTHER" id="PTHR13803:SF6">
    <property type="entry name" value="PROTEIN TRANSPORT PROTEIN SEC24D"/>
    <property type="match status" value="1"/>
</dbReference>
<name>S7MTQ0_MYOBR</name>
<dbReference type="PANTHER" id="PTHR13803">
    <property type="entry name" value="SEC24-RELATED PROTEIN"/>
    <property type="match status" value="1"/>
</dbReference>
<dbReference type="GO" id="GO:0070971">
    <property type="term" value="C:endoplasmic reticulum exit site"/>
    <property type="evidence" value="ECO:0007669"/>
    <property type="project" value="TreeGrafter"/>
</dbReference>
<dbReference type="InterPro" id="IPR029006">
    <property type="entry name" value="ADF-H/Gelsolin-like_dom_sf"/>
</dbReference>
<accession>S7MTQ0</accession>
<protein>
    <submittedName>
        <fullName evidence="1">Protein transport protein Sec24D</fullName>
    </submittedName>
</protein>
<dbReference type="GO" id="GO:0090110">
    <property type="term" value="P:COPII-coated vesicle cargo loading"/>
    <property type="evidence" value="ECO:0007669"/>
    <property type="project" value="TreeGrafter"/>
</dbReference>
<dbReference type="Gene3D" id="1.20.120.730">
    <property type="entry name" value="Sec23/Sec24 helical domain"/>
    <property type="match status" value="1"/>
</dbReference>
<sequence length="77" mass="8670">MTVLPEVGSPHSQTLRAIVGALQRQRPYSMKLVIVKQREQPEMAFRQLLVEDKGLDGGPSYMDFLCCLHKGVCQLLN</sequence>